<dbReference type="InterPro" id="IPR006175">
    <property type="entry name" value="YjgF/YER057c/UK114"/>
</dbReference>
<gene>
    <name evidence="2" type="ORF">SAMN03080599_00637</name>
</gene>
<dbReference type="AlphaFoldDB" id="A0A1G5RUR2"/>
<dbReference type="PANTHER" id="PTHR11803">
    <property type="entry name" value="2-IMINOBUTANOATE/2-IMINOPROPANOATE DEAMINASE RIDA"/>
    <property type="match status" value="1"/>
</dbReference>
<dbReference type="STRING" id="1120920.SAMN03080599_00637"/>
<dbReference type="GO" id="GO:0019239">
    <property type="term" value="F:deaminase activity"/>
    <property type="evidence" value="ECO:0007669"/>
    <property type="project" value="TreeGrafter"/>
</dbReference>
<keyword evidence="3" id="KW-1185">Reference proteome</keyword>
<accession>A0A1G5RUR2</accession>
<sequence>MNGVMKPKVIATEKAPGAVGPYSQGMNAGPFIYVSGQLPINSATGEHYTEIEQAAKQSLSNCLAIVEAGGGTLETIVKVEIFIRDMSLFSRMNAVYAEFFGDHKPARAAVEVSKLPLDAVIEIQMIAFTGTHS</sequence>
<dbReference type="FunFam" id="3.30.1330.40:FF:000001">
    <property type="entry name" value="L-PSP family endoribonuclease"/>
    <property type="match status" value="1"/>
</dbReference>
<dbReference type="Gene3D" id="3.30.1330.40">
    <property type="entry name" value="RutC-like"/>
    <property type="match status" value="1"/>
</dbReference>
<dbReference type="InterPro" id="IPR035959">
    <property type="entry name" value="RutC-like_sf"/>
</dbReference>
<dbReference type="GO" id="GO:0005829">
    <property type="term" value="C:cytosol"/>
    <property type="evidence" value="ECO:0007669"/>
    <property type="project" value="TreeGrafter"/>
</dbReference>
<dbReference type="PROSITE" id="PS01094">
    <property type="entry name" value="UPF0076"/>
    <property type="match status" value="1"/>
</dbReference>
<evidence type="ECO:0000313" key="3">
    <source>
        <dbReference type="Proteomes" id="UP000199208"/>
    </source>
</evidence>
<comment type="similarity">
    <text evidence="1">Belongs to the RutC family.</text>
</comment>
<dbReference type="NCBIfam" id="TIGR00004">
    <property type="entry name" value="Rid family detoxifying hydrolase"/>
    <property type="match status" value="1"/>
</dbReference>
<dbReference type="PANTHER" id="PTHR11803:SF39">
    <property type="entry name" value="2-IMINOBUTANOATE_2-IMINOPROPANOATE DEAMINASE"/>
    <property type="match status" value="1"/>
</dbReference>
<dbReference type="InterPro" id="IPR006056">
    <property type="entry name" value="RidA"/>
</dbReference>
<dbReference type="EMBL" id="FMWL01000002">
    <property type="protein sequence ID" value="SCZ77191.1"/>
    <property type="molecule type" value="Genomic_DNA"/>
</dbReference>
<evidence type="ECO:0000313" key="2">
    <source>
        <dbReference type="EMBL" id="SCZ77191.1"/>
    </source>
</evidence>
<protein>
    <submittedName>
        <fullName evidence="2">2-iminobutanoate/2-iminopropanoate deaminase</fullName>
    </submittedName>
</protein>
<dbReference type="Proteomes" id="UP000199208">
    <property type="component" value="Unassembled WGS sequence"/>
</dbReference>
<reference evidence="2 3" key="1">
    <citation type="submission" date="2016-10" db="EMBL/GenBank/DDBJ databases">
        <authorList>
            <person name="de Groot N.N."/>
        </authorList>
    </citation>
    <scope>NUCLEOTIDE SEQUENCE [LARGE SCALE GENOMIC DNA]</scope>
    <source>
        <strain evidence="2 3">DSM 2784</strain>
    </source>
</reference>
<dbReference type="RefSeq" id="WP_330387076.1">
    <property type="nucleotide sequence ID" value="NZ_FMWL01000002.1"/>
</dbReference>
<dbReference type="Pfam" id="PF01042">
    <property type="entry name" value="Ribonuc_L-PSP"/>
    <property type="match status" value="1"/>
</dbReference>
<organism evidence="2 3">
    <name type="scientific">Acidaminobacter hydrogenoformans DSM 2784</name>
    <dbReference type="NCBI Taxonomy" id="1120920"/>
    <lineage>
        <taxon>Bacteria</taxon>
        <taxon>Bacillati</taxon>
        <taxon>Bacillota</taxon>
        <taxon>Clostridia</taxon>
        <taxon>Peptostreptococcales</taxon>
        <taxon>Acidaminobacteraceae</taxon>
        <taxon>Acidaminobacter</taxon>
    </lineage>
</organism>
<dbReference type="InterPro" id="IPR019897">
    <property type="entry name" value="RidA_CS"/>
</dbReference>
<dbReference type="CDD" id="cd00448">
    <property type="entry name" value="YjgF_YER057c_UK114_family"/>
    <property type="match status" value="1"/>
</dbReference>
<proteinExistence type="inferred from homology"/>
<evidence type="ECO:0000256" key="1">
    <source>
        <dbReference type="ARBA" id="ARBA00010552"/>
    </source>
</evidence>
<name>A0A1G5RUR2_9FIRM</name>
<dbReference type="SUPFAM" id="SSF55298">
    <property type="entry name" value="YjgF-like"/>
    <property type="match status" value="1"/>
</dbReference>